<dbReference type="RefSeq" id="WP_114846295.1">
    <property type="nucleotide sequence ID" value="NZ_KZ857178.1"/>
</dbReference>
<sequence>MAHPRGASVPAVLMRFAGVIAVFLCAFGLRAQQIDRMPRSADSALDRPLTELRHINVTGSDATHGGITAIAQSSDGFLWLGSSIGLLRFDGVRFDDAYANRLPKLSINSIYVDHNDDVWVGYFGGGLSRIRGNDIVNYRGGVEVPQGTLFTVLRGPDGLLWAASTKGVVRLLDNRWVKVGADLGYDGGRPHSMQMIDGVLWIVDDANAWYLEPGAAKFGVTDGDKHIDAQWRRTGTPARLYNQEQDGPALVDSSGALWIGQPKGIERDRWIVDDDGHPQRVVETFSNAEGLSSNGVEDIFEDREGNIWVLTRQGLDQFRATNLRPLSLPGNVQIPFVVPETSKQIWIPSVWQSPFLVTGLSAKLYPQIPNAISAAVRDKQGAVWMAGLYGIFKYDSGTLSKIAWPPALKSAGALSQAIAMDDRGVLWISVALNGLYQFKDGSWTKIDTAEYGLGGPTRLVSDDVGRLWLAYPNETLAVMAQGKTTNYGLKEGLATGSLLAIEVTRSHVWVGGERGLFLLRGDRFVQVKGRGGDIFRVISGVVEMDNGDLWLNGLDGAYRIEAAELVRAQSDPSYEVSFRFFGPDDGRIGMADRVRPLPTLAKSDDGRLWFSTSTSVSWIYPQKIIRNTIAPTVVIEGISDGETRYPASGDIRLRPLTRRVNIEYTAASLANPKRVHFRYRLDGVDNEWQDAGGLRSARYTNLGPGSYRFHVQAINEDGVSSSGDSTFAFAIRAAWYQTIIFKVLCILSMAALLVAIDRYRLRQERARIRMSINARDEERDRIARDLHDTLLQSVQGLVMHFQSVADRIHDDPQTRMALEGALGRADKVVGEARGRVLDLRTKTGGDLHEVLEKTGAELTAGQAMHFKALIEGRPRELTTKVYWEVLSIAKEAMFNAFQHSNGTLLEIEIAYLSRVLRVRLRDNGVGISEDVLRQGRPNHWGIGGMRERADKISAKFRIWSREGEGCEIEVLVPASTAYLTQVSAYQRMLERMLQWARG</sequence>
<dbReference type="InterPro" id="IPR011110">
    <property type="entry name" value="Reg_prop"/>
</dbReference>
<dbReference type="Gene3D" id="2.60.40.10">
    <property type="entry name" value="Immunoglobulins"/>
    <property type="match status" value="1"/>
</dbReference>
<evidence type="ECO:0000313" key="7">
    <source>
        <dbReference type="EMBL" id="RDD80991.1"/>
    </source>
</evidence>
<feature type="transmembrane region" description="Helical" evidence="4">
    <location>
        <begin position="734"/>
        <end position="756"/>
    </location>
</feature>
<dbReference type="Pfam" id="PF07730">
    <property type="entry name" value="HisKA_3"/>
    <property type="match status" value="1"/>
</dbReference>
<protein>
    <recommendedName>
        <fullName evidence="9">Histidine kinase/HSP90-like ATPase domain-containing protein</fullName>
    </recommendedName>
</protein>
<dbReference type="Pfam" id="PF07494">
    <property type="entry name" value="Reg_prop"/>
    <property type="match status" value="1"/>
</dbReference>
<evidence type="ECO:0000256" key="1">
    <source>
        <dbReference type="ARBA" id="ARBA00022679"/>
    </source>
</evidence>
<evidence type="ECO:0000256" key="4">
    <source>
        <dbReference type="SAM" id="Phobius"/>
    </source>
</evidence>
<evidence type="ECO:0000313" key="8">
    <source>
        <dbReference type="Proteomes" id="UP000253782"/>
    </source>
</evidence>
<dbReference type="InterPro" id="IPR011123">
    <property type="entry name" value="Y_Y_Y"/>
</dbReference>
<evidence type="ECO:0000259" key="6">
    <source>
        <dbReference type="Pfam" id="PF07730"/>
    </source>
</evidence>
<dbReference type="GO" id="GO:0046983">
    <property type="term" value="F:protein dimerization activity"/>
    <property type="evidence" value="ECO:0007669"/>
    <property type="project" value="InterPro"/>
</dbReference>
<keyword evidence="8" id="KW-1185">Reference proteome</keyword>
<name>A0A369UKC3_9GAMM</name>
<accession>A0A369UKC3</accession>
<dbReference type="Proteomes" id="UP000253782">
    <property type="component" value="Unassembled WGS sequence"/>
</dbReference>
<evidence type="ECO:0000259" key="5">
    <source>
        <dbReference type="Pfam" id="PF07495"/>
    </source>
</evidence>
<evidence type="ECO:0000256" key="3">
    <source>
        <dbReference type="ARBA" id="ARBA00023012"/>
    </source>
</evidence>
<evidence type="ECO:0000256" key="2">
    <source>
        <dbReference type="ARBA" id="ARBA00022777"/>
    </source>
</evidence>
<dbReference type="InterPro" id="IPR036890">
    <property type="entry name" value="HATPase_C_sf"/>
</dbReference>
<keyword evidence="4" id="KW-1133">Transmembrane helix</keyword>
<dbReference type="Gene3D" id="2.130.10.10">
    <property type="entry name" value="YVTN repeat-like/Quinoprotein amine dehydrogenase"/>
    <property type="match status" value="4"/>
</dbReference>
<dbReference type="AlphaFoldDB" id="A0A369UKC3"/>
<dbReference type="CDD" id="cd16917">
    <property type="entry name" value="HATPase_UhpB-NarQ-NarX-like"/>
    <property type="match status" value="1"/>
</dbReference>
<dbReference type="InterPro" id="IPR050482">
    <property type="entry name" value="Sensor_HK_TwoCompSys"/>
</dbReference>
<dbReference type="Pfam" id="PF07495">
    <property type="entry name" value="Y_Y_Y"/>
    <property type="match status" value="1"/>
</dbReference>
<feature type="domain" description="Signal transduction histidine kinase subgroup 3 dimerisation and phosphoacceptor" evidence="6">
    <location>
        <begin position="778"/>
        <end position="842"/>
    </location>
</feature>
<dbReference type="SUPFAM" id="SSF55874">
    <property type="entry name" value="ATPase domain of HSP90 chaperone/DNA topoisomerase II/histidine kinase"/>
    <property type="match status" value="1"/>
</dbReference>
<organism evidence="7 8">
    <name type="scientific">Dyella tabacisoli</name>
    <dbReference type="NCBI Taxonomy" id="2282381"/>
    <lineage>
        <taxon>Bacteria</taxon>
        <taxon>Pseudomonadati</taxon>
        <taxon>Pseudomonadota</taxon>
        <taxon>Gammaproteobacteria</taxon>
        <taxon>Lysobacterales</taxon>
        <taxon>Rhodanobacteraceae</taxon>
        <taxon>Dyella</taxon>
    </lineage>
</organism>
<keyword evidence="4" id="KW-0812">Transmembrane</keyword>
<keyword evidence="1" id="KW-0808">Transferase</keyword>
<keyword evidence="3" id="KW-0902">Two-component regulatory system</keyword>
<dbReference type="PANTHER" id="PTHR24421">
    <property type="entry name" value="NITRATE/NITRITE SENSOR PROTEIN NARX-RELATED"/>
    <property type="match status" value="1"/>
</dbReference>
<keyword evidence="2" id="KW-0418">Kinase</keyword>
<dbReference type="InterPro" id="IPR011712">
    <property type="entry name" value="Sig_transdc_His_kin_sub3_dim/P"/>
</dbReference>
<dbReference type="Gene3D" id="3.30.565.10">
    <property type="entry name" value="Histidine kinase-like ATPase, C-terminal domain"/>
    <property type="match status" value="1"/>
</dbReference>
<proteinExistence type="predicted"/>
<comment type="caution">
    <text evidence="7">The sequence shown here is derived from an EMBL/GenBank/DDBJ whole genome shotgun (WGS) entry which is preliminary data.</text>
</comment>
<dbReference type="GO" id="GO:0000155">
    <property type="term" value="F:phosphorelay sensor kinase activity"/>
    <property type="evidence" value="ECO:0007669"/>
    <property type="project" value="InterPro"/>
</dbReference>
<dbReference type="PANTHER" id="PTHR24421:SF62">
    <property type="entry name" value="SENSORY TRANSDUCTION HISTIDINE KINASE"/>
    <property type="match status" value="1"/>
</dbReference>
<gene>
    <name evidence="7" type="ORF">DVJ77_14935</name>
</gene>
<dbReference type="InterPro" id="IPR015943">
    <property type="entry name" value="WD40/YVTN_repeat-like_dom_sf"/>
</dbReference>
<dbReference type="InterPro" id="IPR013783">
    <property type="entry name" value="Ig-like_fold"/>
</dbReference>
<keyword evidence="4" id="KW-0472">Membrane</keyword>
<reference evidence="7 8" key="1">
    <citation type="submission" date="2018-07" db="EMBL/GenBank/DDBJ databases">
        <title>Dyella tabacisoli L4-6T, whole genome shotgun sequence.</title>
        <authorList>
            <person name="Zhou X.-K."/>
            <person name="Li W.-J."/>
            <person name="Duan Y.-Q."/>
        </authorList>
    </citation>
    <scope>NUCLEOTIDE SEQUENCE [LARGE SCALE GENOMIC DNA]</scope>
    <source>
        <strain evidence="7 8">L4-6</strain>
    </source>
</reference>
<dbReference type="OrthoDB" id="176203at2"/>
<feature type="domain" description="Two component regulator three Y" evidence="5">
    <location>
        <begin position="670"/>
        <end position="731"/>
    </location>
</feature>
<dbReference type="Gene3D" id="1.20.5.1930">
    <property type="match status" value="1"/>
</dbReference>
<dbReference type="GO" id="GO:0016020">
    <property type="term" value="C:membrane"/>
    <property type="evidence" value="ECO:0007669"/>
    <property type="project" value="InterPro"/>
</dbReference>
<evidence type="ECO:0008006" key="9">
    <source>
        <dbReference type="Google" id="ProtNLM"/>
    </source>
</evidence>
<dbReference type="EMBL" id="QQAH01000013">
    <property type="protein sequence ID" value="RDD80991.1"/>
    <property type="molecule type" value="Genomic_DNA"/>
</dbReference>
<dbReference type="SUPFAM" id="SSF63829">
    <property type="entry name" value="Calcium-dependent phosphotriesterase"/>
    <property type="match status" value="2"/>
</dbReference>